<evidence type="ECO:0000313" key="1">
    <source>
        <dbReference type="EMBL" id="KAF5710837.1"/>
    </source>
</evidence>
<gene>
    <name evidence="1" type="ORF">FMUND_9333</name>
</gene>
<proteinExistence type="predicted"/>
<dbReference type="AlphaFoldDB" id="A0A8H5YGA2"/>
<dbReference type="Proteomes" id="UP000544331">
    <property type="component" value="Unassembled WGS sequence"/>
</dbReference>
<comment type="caution">
    <text evidence="1">The sequence shown here is derived from an EMBL/GenBank/DDBJ whole genome shotgun (WGS) entry which is preliminary data.</text>
</comment>
<protein>
    <submittedName>
        <fullName evidence="1">Uncharacterized protein</fullName>
    </submittedName>
</protein>
<evidence type="ECO:0000313" key="2">
    <source>
        <dbReference type="Proteomes" id="UP000544331"/>
    </source>
</evidence>
<reference evidence="1 2" key="1">
    <citation type="submission" date="2020-05" db="EMBL/GenBank/DDBJ databases">
        <title>Identification and distribution of gene clusters putatively required for synthesis of sphingolipid metabolism inhibitors in phylogenetically diverse species of the filamentous fungus Fusarium.</title>
        <authorList>
            <person name="Kim H.-S."/>
            <person name="Busman M."/>
            <person name="Brown D.W."/>
            <person name="Divon H."/>
            <person name="Uhlig S."/>
            <person name="Proctor R.H."/>
        </authorList>
    </citation>
    <scope>NUCLEOTIDE SEQUENCE [LARGE SCALE GENOMIC DNA]</scope>
    <source>
        <strain evidence="1 2">NRRL 66235</strain>
    </source>
</reference>
<sequence>MSTRFNFLHFALELRLHMYRDYFQLDGGYVYNAKSDKLKTSDNQSIDLSLMFTCRTIANETRNLPLSLNAVTFSTLYREDWRSLAGCFNVVATYYRHLEADLVLHLAEFMTPEMYGQFALKYPEVANQLEALSRDHRLRYLDENNNNLNQVMAIESASGAKRARIEHWRGRRCCVVVQDVLPYVNAALKWSDIGYSSFASIHRDRNSRGHPSNTWFGIESEVQDALSYCLRLIADKKPAQYANHLRAIFPHWTGSDIVQDFLHLRFDNWVVPSEGEVKNAIRLLDIDGIWDFPDRWHYPRPPPAVDNLGEYPGDEFDSDYVSDDDQDDEDYEDYEGDIQVPSGLHCREKIRFSAAASAIRFLKRIPGQRIGLKHLVLHEDFDSVNDPHTHARGLAAFVKESPSLQIVRRISMLDCIVGVSCPPNHLVELLQRGDKITVPPLFPLSRDIGYWIKDALILKDAGIPANAFRLHLEAGSHQDFCADILQLIVHRDVAWCRSYNLRLARGTFRHDERSSSDIPMMIMHGEDLEAIDELVNRTSGVLSADFNTGVALDAQALAKETEHLHGSNWISRWRLRLRDGSLSLAERMPPEQNYDRLDDVFEFQTDDGHPVTNLQ</sequence>
<keyword evidence="2" id="KW-1185">Reference proteome</keyword>
<accession>A0A8H5YGA2</accession>
<organism evidence="1 2">
    <name type="scientific">Fusarium mundagurra</name>
    <dbReference type="NCBI Taxonomy" id="1567541"/>
    <lineage>
        <taxon>Eukaryota</taxon>
        <taxon>Fungi</taxon>
        <taxon>Dikarya</taxon>
        <taxon>Ascomycota</taxon>
        <taxon>Pezizomycotina</taxon>
        <taxon>Sordariomycetes</taxon>
        <taxon>Hypocreomycetidae</taxon>
        <taxon>Hypocreales</taxon>
        <taxon>Nectriaceae</taxon>
        <taxon>Fusarium</taxon>
        <taxon>Fusarium fujikuroi species complex</taxon>
    </lineage>
</organism>
<dbReference type="EMBL" id="JAAOAN010000320">
    <property type="protein sequence ID" value="KAF5710837.1"/>
    <property type="molecule type" value="Genomic_DNA"/>
</dbReference>
<dbReference type="OrthoDB" id="5062850at2759"/>
<name>A0A8H5YGA2_9HYPO</name>